<evidence type="ECO:0000256" key="1">
    <source>
        <dbReference type="ARBA" id="ARBA00023125"/>
    </source>
</evidence>
<dbReference type="PRINTS" id="PR00040">
    <property type="entry name" value="HTHMERR"/>
</dbReference>
<dbReference type="AlphaFoldDB" id="A0A2U1EAE8"/>
<dbReference type="SUPFAM" id="SSF46955">
    <property type="entry name" value="Putative DNA-binding domain"/>
    <property type="match status" value="1"/>
</dbReference>
<name>A0A2U1EAE8_9PSEU</name>
<sequence length="251" mass="27431">MDGLKVSELAGRSGVPASTVRFYEQEGLLPARRSPAGYRLYDDVAVDRLAFIGTAKSLGLPLPEIRRLLEPWQHGQCSDVQRELLPLVEQRIAETRERVRELTAFADRLARAHAQLEAIERAGPCDPSCAFLGRAETVVGPALRSLPLADRPGDDVIACDLAPGDREDRAQHWRDVLAAATHRVAIPGGVQLTFDGERLRLAALAELAASEAQCCRFFDLTLHLGSPVRLDARAPEHALVLVHELFGEPTA</sequence>
<dbReference type="SMART" id="SM00422">
    <property type="entry name" value="HTH_MERR"/>
    <property type="match status" value="1"/>
</dbReference>
<feature type="domain" description="HTH merR-type" evidence="2">
    <location>
        <begin position="3"/>
        <end position="71"/>
    </location>
</feature>
<evidence type="ECO:0000313" key="3">
    <source>
        <dbReference type="EMBL" id="PVY96923.1"/>
    </source>
</evidence>
<evidence type="ECO:0000313" key="4">
    <source>
        <dbReference type="Proteomes" id="UP000245639"/>
    </source>
</evidence>
<protein>
    <submittedName>
        <fullName evidence="3">DNA-binding transcriptional MerR regulator</fullName>
    </submittedName>
</protein>
<keyword evidence="1 3" id="KW-0238">DNA-binding</keyword>
<dbReference type="PANTHER" id="PTHR30204">
    <property type="entry name" value="REDOX-CYCLING DRUG-SENSING TRANSCRIPTIONAL ACTIVATOR SOXR"/>
    <property type="match status" value="1"/>
</dbReference>
<dbReference type="InterPro" id="IPR047057">
    <property type="entry name" value="MerR_fam"/>
</dbReference>
<organism evidence="3 4">
    <name type="scientific">Actinomycetospora cinnamomea</name>
    <dbReference type="NCBI Taxonomy" id="663609"/>
    <lineage>
        <taxon>Bacteria</taxon>
        <taxon>Bacillati</taxon>
        <taxon>Actinomycetota</taxon>
        <taxon>Actinomycetes</taxon>
        <taxon>Pseudonocardiales</taxon>
        <taxon>Pseudonocardiaceae</taxon>
        <taxon>Actinomycetospora</taxon>
    </lineage>
</organism>
<dbReference type="Pfam" id="PF13411">
    <property type="entry name" value="MerR_1"/>
    <property type="match status" value="1"/>
</dbReference>
<dbReference type="InterPro" id="IPR000551">
    <property type="entry name" value="MerR-type_HTH_dom"/>
</dbReference>
<gene>
    <name evidence="3" type="ORF">C8D89_12751</name>
</gene>
<evidence type="ECO:0000259" key="2">
    <source>
        <dbReference type="PROSITE" id="PS50937"/>
    </source>
</evidence>
<accession>A0A2U1EAE8</accession>
<dbReference type="PROSITE" id="PS50937">
    <property type="entry name" value="HTH_MERR_2"/>
    <property type="match status" value="1"/>
</dbReference>
<dbReference type="RefSeq" id="WP_243418416.1">
    <property type="nucleotide sequence ID" value="NZ_QEKW01000027.1"/>
</dbReference>
<dbReference type="Gene3D" id="1.10.1660.10">
    <property type="match status" value="1"/>
</dbReference>
<dbReference type="GO" id="GO:0003700">
    <property type="term" value="F:DNA-binding transcription factor activity"/>
    <property type="evidence" value="ECO:0007669"/>
    <property type="project" value="InterPro"/>
</dbReference>
<dbReference type="EMBL" id="QEKW01000027">
    <property type="protein sequence ID" value="PVY96923.1"/>
    <property type="molecule type" value="Genomic_DNA"/>
</dbReference>
<dbReference type="PANTHER" id="PTHR30204:SF97">
    <property type="entry name" value="MERR FAMILY REGULATORY PROTEIN"/>
    <property type="match status" value="1"/>
</dbReference>
<comment type="caution">
    <text evidence="3">The sequence shown here is derived from an EMBL/GenBank/DDBJ whole genome shotgun (WGS) entry which is preliminary data.</text>
</comment>
<keyword evidence="4" id="KW-1185">Reference proteome</keyword>
<dbReference type="InterPro" id="IPR009061">
    <property type="entry name" value="DNA-bd_dom_put_sf"/>
</dbReference>
<proteinExistence type="predicted"/>
<dbReference type="Proteomes" id="UP000245639">
    <property type="component" value="Unassembled WGS sequence"/>
</dbReference>
<reference evidence="3 4" key="1">
    <citation type="submission" date="2018-04" db="EMBL/GenBank/DDBJ databases">
        <title>Genomic Encyclopedia of Type Strains, Phase IV (KMG-IV): sequencing the most valuable type-strain genomes for metagenomic binning, comparative biology and taxonomic classification.</title>
        <authorList>
            <person name="Goeker M."/>
        </authorList>
    </citation>
    <scope>NUCLEOTIDE SEQUENCE [LARGE SCALE GENOMIC DNA]</scope>
    <source>
        <strain evidence="3 4">DSM 45771</strain>
    </source>
</reference>
<dbReference type="GO" id="GO:0003677">
    <property type="term" value="F:DNA binding"/>
    <property type="evidence" value="ECO:0007669"/>
    <property type="project" value="UniProtKB-KW"/>
</dbReference>